<dbReference type="Proteomes" id="UP000075583">
    <property type="component" value="Unassembled WGS sequence"/>
</dbReference>
<dbReference type="EMBL" id="LQZQ01000045">
    <property type="protein sequence ID" value="KYG74962.1"/>
    <property type="molecule type" value="Genomic_DNA"/>
</dbReference>
<dbReference type="AlphaFoldDB" id="A0A150X8I2"/>
<comment type="caution">
    <text evidence="1">The sequence shown here is derived from an EMBL/GenBank/DDBJ whole genome shotgun (WGS) entry which is preliminary data.</text>
</comment>
<protein>
    <submittedName>
        <fullName evidence="1">Uncharacterized protein</fullName>
    </submittedName>
</protein>
<accession>A0A150X8I2</accession>
<evidence type="ECO:0000313" key="2">
    <source>
        <dbReference type="Proteomes" id="UP000075583"/>
    </source>
</evidence>
<keyword evidence="2" id="KW-1185">Reference proteome</keyword>
<name>A0A150X8I2_ROSEK</name>
<proteinExistence type="predicted"/>
<sequence>MKNWTLILLLSFNLTSYAQESSQNLVDKVLTILKIEKEACLTDFIIEKPISDSESIILIPEVLEKEEGYISINAHVLIVNRTNAEIKSRFFEKESWYSDAIRLNKIEVLYQPYIISQNYETVGIVIDYYGSSRVNPYESTELSLFVRNGATLERVLKDFSISQLNGETDGMSSGEYIEHEKTISPIINSLSEFYDLSITDTITTTVMEDGTEKSVKTVTTTETLKYKNGEYKNSF</sequence>
<evidence type="ECO:0000313" key="1">
    <source>
        <dbReference type="EMBL" id="KYG74962.1"/>
    </source>
</evidence>
<organism evidence="1 2">
    <name type="scientific">Roseivirga ehrenbergii (strain DSM 102268 / JCM 13514 / KCTC 12282 / NCIMB 14502 / KMM 6017)</name>
    <dbReference type="NCBI Taxonomy" id="279360"/>
    <lineage>
        <taxon>Bacteria</taxon>
        <taxon>Pseudomonadati</taxon>
        <taxon>Bacteroidota</taxon>
        <taxon>Cytophagia</taxon>
        <taxon>Cytophagales</taxon>
        <taxon>Roseivirgaceae</taxon>
        <taxon>Roseivirga</taxon>
    </lineage>
</organism>
<gene>
    <name evidence="1" type="ORF">MB14_07110</name>
</gene>
<reference evidence="1" key="1">
    <citation type="submission" date="2016-01" db="EMBL/GenBank/DDBJ databases">
        <title>Genome sequencing of Roseivirga ehrenbergii KMM 6017.</title>
        <authorList>
            <person name="Selvaratnam C."/>
            <person name="Thevarajoo S."/>
            <person name="Goh K.M."/>
            <person name="Ee R."/>
            <person name="Chan K.-G."/>
            <person name="Chong C.S."/>
        </authorList>
    </citation>
    <scope>NUCLEOTIDE SEQUENCE [LARGE SCALE GENOMIC DNA]</scope>
    <source>
        <strain evidence="1">KMM 6017</strain>
    </source>
</reference>